<dbReference type="EMBL" id="MN577570">
    <property type="protein sequence ID" value="QGT49656.1"/>
    <property type="molecule type" value="Genomic_DNA"/>
</dbReference>
<accession>A0A650EJE1</accession>
<protein>
    <submittedName>
        <fullName evidence="2">Uncharacterized protein</fullName>
    </submittedName>
</protein>
<evidence type="ECO:0000313" key="2">
    <source>
        <dbReference type="EMBL" id="QGT49656.1"/>
    </source>
</evidence>
<sequence length="330" mass="38760">MDKRQILTIMILIGLISTSIFLNLKSSKNLPFETLIKEVTKNTQLIDLNTDHNQVLDVSQYAKKNKIKIPEVLVNFDTHSDIYLNYPVIKEGSAGVENWINEFIAKNPSVKEVYWVMPIEEARDLNLQTLFAENDLHLIPRGKATPLYGNSMNQNIRWLHFVFNPLFKELFTQEFLIDTNTGLLNEIPQDEKLKKFLFNQNNQYKQIKIITCTEKTLPDLKDKKVFLSIDADYSSNSGFDTVEKFKFIKNQKEIEQVFYSIFKTAKEKNLQPEIITLSLSPQYLPEKHHEFIAKIFYYILQISGKNDLIYTYLHEYDNDPNYLEKKYGKY</sequence>
<proteinExistence type="predicted"/>
<reference evidence="2" key="1">
    <citation type="journal article" date="2020" name="J. ISSAAS">
        <title>Lactobacilli and other gastrointestinal microbiota of Peromyscus leucopus, reservoir host for agents of Lyme disease and other zoonoses in North America.</title>
        <authorList>
            <person name="Milovic A."/>
            <person name="Bassam K."/>
            <person name="Shao H."/>
            <person name="Chatzistamou I."/>
            <person name="Tufts D.M."/>
            <person name="Diuk-Wasser M."/>
            <person name="Barbour A.G."/>
        </authorList>
    </citation>
    <scope>NUCLEOTIDE SEQUENCE</scope>
    <source>
        <strain evidence="2">LL20</strain>
    </source>
</reference>
<gene>
    <name evidence="2" type="ORF">Melaina855_0430</name>
</gene>
<keyword evidence="1" id="KW-1133">Transmembrane helix</keyword>
<dbReference type="AlphaFoldDB" id="A0A650EJE1"/>
<evidence type="ECO:0000256" key="1">
    <source>
        <dbReference type="SAM" id="Phobius"/>
    </source>
</evidence>
<feature type="transmembrane region" description="Helical" evidence="1">
    <location>
        <begin position="6"/>
        <end position="24"/>
    </location>
</feature>
<organism evidence="2">
    <name type="scientific">uncultured Candidatus Melainabacteria bacterium</name>
    <dbReference type="NCBI Taxonomy" id="2682970"/>
    <lineage>
        <taxon>Bacteria</taxon>
        <taxon>Bacillati</taxon>
        <taxon>Candidatus Melainabacteria</taxon>
        <taxon>environmental samples</taxon>
    </lineage>
</organism>
<name>A0A650EJE1_9BACT</name>
<keyword evidence="1" id="KW-0472">Membrane</keyword>
<keyword evidence="1" id="KW-0812">Transmembrane</keyword>